<dbReference type="RefSeq" id="WP_153571132.1">
    <property type="nucleotide sequence ID" value="NZ_CP045725.1"/>
</dbReference>
<organism evidence="2 3">
    <name type="scientific">Raineyella fluvialis</name>
    <dbReference type="NCBI Taxonomy" id="2662261"/>
    <lineage>
        <taxon>Bacteria</taxon>
        <taxon>Bacillati</taxon>
        <taxon>Actinomycetota</taxon>
        <taxon>Actinomycetes</taxon>
        <taxon>Propionibacteriales</taxon>
        <taxon>Propionibacteriaceae</taxon>
        <taxon>Raineyella</taxon>
    </lineage>
</organism>
<dbReference type="Proteomes" id="UP000386847">
    <property type="component" value="Chromosome"/>
</dbReference>
<dbReference type="Pfam" id="PF19888">
    <property type="entry name" value="DUF6361"/>
    <property type="match status" value="1"/>
</dbReference>
<evidence type="ECO:0000256" key="1">
    <source>
        <dbReference type="SAM" id="MobiDB-lite"/>
    </source>
</evidence>
<keyword evidence="3" id="KW-1185">Reference proteome</keyword>
<dbReference type="KEGG" id="rain:Rai3103_01700"/>
<sequence>MPSTIYWNGLVTFGILRRDTGLDQLASTRQQREAADELASRSRNDWHPTLPPVPQDFPSTLDGGLDMTATEATWLRERILDSVPDSLLAHVVASDQPPIPDSAYPWRDETCQSASDPAARFLHHAQLFSLAVKGATRLYNVLLAEAYEQAGFTTVRATVEDYRDQYFAWLDELGDLRHQLHAWDQQDFWVSVRARNPRISLRTQAFVDQWVGAMLDGIVTNGVRNESLRVLIANREAALKGKQARLANQKLLGQWGGGGGGGLDYRWGTVKTIVTDIHEGLARV</sequence>
<dbReference type="EMBL" id="CP045725">
    <property type="protein sequence ID" value="QGF22603.1"/>
    <property type="molecule type" value="Genomic_DNA"/>
</dbReference>
<feature type="region of interest" description="Disordered" evidence="1">
    <location>
        <begin position="27"/>
        <end position="60"/>
    </location>
</feature>
<accession>A0A5Q2FC23</accession>
<reference evidence="2 3" key="1">
    <citation type="submission" date="2019-10" db="EMBL/GenBank/DDBJ databases">
        <title>Genomic analysis of Raineyella sp. CBA3103.</title>
        <authorList>
            <person name="Roh S.W."/>
        </authorList>
    </citation>
    <scope>NUCLEOTIDE SEQUENCE [LARGE SCALE GENOMIC DNA]</scope>
    <source>
        <strain evidence="2 3">CBA3103</strain>
    </source>
</reference>
<evidence type="ECO:0000313" key="2">
    <source>
        <dbReference type="EMBL" id="QGF22603.1"/>
    </source>
</evidence>
<dbReference type="InterPro" id="IPR045941">
    <property type="entry name" value="DUF6361"/>
</dbReference>
<evidence type="ECO:0000313" key="3">
    <source>
        <dbReference type="Proteomes" id="UP000386847"/>
    </source>
</evidence>
<protein>
    <submittedName>
        <fullName evidence="2">Uncharacterized protein</fullName>
    </submittedName>
</protein>
<proteinExistence type="predicted"/>
<dbReference type="AlphaFoldDB" id="A0A5Q2FC23"/>
<gene>
    <name evidence="2" type="ORF">Rai3103_01700</name>
</gene>
<feature type="compositionally biased region" description="Basic and acidic residues" evidence="1">
    <location>
        <begin position="30"/>
        <end position="46"/>
    </location>
</feature>
<name>A0A5Q2FC23_9ACTN</name>